<dbReference type="InterPro" id="IPR000182">
    <property type="entry name" value="GNAT_dom"/>
</dbReference>
<dbReference type="EMBL" id="JAUQTB010000001">
    <property type="protein sequence ID" value="MDO7904968.1"/>
    <property type="molecule type" value="Genomic_DNA"/>
</dbReference>
<accession>A0ABT9C6T5</accession>
<dbReference type="PROSITE" id="PS51186">
    <property type="entry name" value="GNAT"/>
    <property type="match status" value="1"/>
</dbReference>
<keyword evidence="2 4" id="KW-0012">Acyltransferase</keyword>
<feature type="domain" description="N-acetyltransferase" evidence="3">
    <location>
        <begin position="5"/>
        <end position="152"/>
    </location>
</feature>
<dbReference type="RefSeq" id="WP_305022160.1">
    <property type="nucleotide sequence ID" value="NZ_JAUQTB010000001.1"/>
</dbReference>
<dbReference type="EC" id="2.3.1.-" evidence="4"/>
<organism evidence="4 5">
    <name type="scientific">Paenibacillus lacisoli</name>
    <dbReference type="NCBI Taxonomy" id="3064525"/>
    <lineage>
        <taxon>Bacteria</taxon>
        <taxon>Bacillati</taxon>
        <taxon>Bacillota</taxon>
        <taxon>Bacilli</taxon>
        <taxon>Bacillales</taxon>
        <taxon>Paenibacillaceae</taxon>
        <taxon>Paenibacillus</taxon>
    </lineage>
</organism>
<dbReference type="PANTHER" id="PTHR43877:SF2">
    <property type="entry name" value="AMINOALKYLPHOSPHONATE N-ACETYLTRANSFERASE-RELATED"/>
    <property type="match status" value="1"/>
</dbReference>
<dbReference type="InterPro" id="IPR050832">
    <property type="entry name" value="Bact_Acetyltransf"/>
</dbReference>
<dbReference type="CDD" id="cd04301">
    <property type="entry name" value="NAT_SF"/>
    <property type="match status" value="1"/>
</dbReference>
<protein>
    <submittedName>
        <fullName evidence="4">N-acetyltransferase</fullName>
        <ecNumber evidence="4">2.3.1.-</ecNumber>
    </submittedName>
</protein>
<dbReference type="PANTHER" id="PTHR43877">
    <property type="entry name" value="AMINOALKYLPHOSPHONATE N-ACETYLTRANSFERASE-RELATED-RELATED"/>
    <property type="match status" value="1"/>
</dbReference>
<evidence type="ECO:0000259" key="3">
    <source>
        <dbReference type="PROSITE" id="PS51186"/>
    </source>
</evidence>
<gene>
    <name evidence="4" type="ORF">Q5741_00905</name>
</gene>
<dbReference type="GO" id="GO:0016746">
    <property type="term" value="F:acyltransferase activity"/>
    <property type="evidence" value="ECO:0007669"/>
    <property type="project" value="UniProtKB-KW"/>
</dbReference>
<dbReference type="Proteomes" id="UP001240171">
    <property type="component" value="Unassembled WGS sequence"/>
</dbReference>
<sequence>MKQSYDIVQATLQDLEEVAFVFNEYRMFYAQETDVQRARQFLTERLERRESIIFIAKTSSRTALAGFAQIYPVFSSISMQRSLILNDLYVKETDRGRGVGQLLLEAAKTYGKQQKAKELVLSTSINNTTAQRLYEKNGYVRDEEFTHYYLSL</sequence>
<evidence type="ECO:0000313" key="4">
    <source>
        <dbReference type="EMBL" id="MDO7904968.1"/>
    </source>
</evidence>
<reference evidence="4 5" key="1">
    <citation type="submission" date="2023-07" db="EMBL/GenBank/DDBJ databases">
        <title>Paenibacillus sp. JX-17 nov. isolated from soil.</title>
        <authorList>
            <person name="Wan Y."/>
            <person name="Liu B."/>
        </authorList>
    </citation>
    <scope>NUCLEOTIDE SEQUENCE [LARGE SCALE GENOMIC DNA]</scope>
    <source>
        <strain evidence="4 5">JX-17</strain>
    </source>
</reference>
<evidence type="ECO:0000256" key="2">
    <source>
        <dbReference type="ARBA" id="ARBA00023315"/>
    </source>
</evidence>
<name>A0ABT9C6T5_9BACL</name>
<comment type="caution">
    <text evidence="4">The sequence shown here is derived from an EMBL/GenBank/DDBJ whole genome shotgun (WGS) entry which is preliminary data.</text>
</comment>
<dbReference type="Gene3D" id="3.40.630.30">
    <property type="match status" value="1"/>
</dbReference>
<keyword evidence="1 4" id="KW-0808">Transferase</keyword>
<evidence type="ECO:0000313" key="5">
    <source>
        <dbReference type="Proteomes" id="UP001240171"/>
    </source>
</evidence>
<proteinExistence type="predicted"/>
<dbReference type="SUPFAM" id="SSF55729">
    <property type="entry name" value="Acyl-CoA N-acyltransferases (Nat)"/>
    <property type="match status" value="1"/>
</dbReference>
<evidence type="ECO:0000256" key="1">
    <source>
        <dbReference type="ARBA" id="ARBA00022679"/>
    </source>
</evidence>
<dbReference type="InterPro" id="IPR016181">
    <property type="entry name" value="Acyl_CoA_acyltransferase"/>
</dbReference>
<dbReference type="Pfam" id="PF00583">
    <property type="entry name" value="Acetyltransf_1"/>
    <property type="match status" value="1"/>
</dbReference>
<keyword evidence="5" id="KW-1185">Reference proteome</keyword>